<dbReference type="Proteomes" id="UP000325395">
    <property type="component" value="Unassembled WGS sequence"/>
</dbReference>
<dbReference type="EMBL" id="ML735691">
    <property type="protein sequence ID" value="KAE8423034.1"/>
    <property type="molecule type" value="Genomic_DNA"/>
</dbReference>
<feature type="region of interest" description="Disordered" evidence="1">
    <location>
        <begin position="92"/>
        <end position="135"/>
    </location>
</feature>
<dbReference type="Pfam" id="PF10544">
    <property type="entry name" value="T5orf172"/>
    <property type="match status" value="1"/>
</dbReference>
<accession>A0ABQ6X133</accession>
<dbReference type="PANTHER" id="PTHR28094">
    <property type="entry name" value="MEIOTICALLY UP-REGULATED GENE 113 PROTEIN"/>
    <property type="match status" value="1"/>
</dbReference>
<feature type="domain" description="Bacteriophage T5 Orf172 DNA-binding" evidence="2">
    <location>
        <begin position="168"/>
        <end position="255"/>
    </location>
</feature>
<proteinExistence type="predicted"/>
<evidence type="ECO:0000313" key="3">
    <source>
        <dbReference type="EMBL" id="KAE8423034.1"/>
    </source>
</evidence>
<reference evidence="3 4" key="1">
    <citation type="submission" date="2019-04" db="EMBL/GenBank/DDBJ databases">
        <authorList>
            <consortium name="DOE Joint Genome Institute"/>
            <person name="Mondo S."/>
            <person name="Kjaerbolling I."/>
            <person name="Vesth T."/>
            <person name="Frisvad J.C."/>
            <person name="Nybo J.L."/>
            <person name="Theobald S."/>
            <person name="Kildgaard S."/>
            <person name="Isbrandt T."/>
            <person name="Kuo A."/>
            <person name="Sato A."/>
            <person name="Lyhne E.K."/>
            <person name="Kogle M.E."/>
            <person name="Wiebenga A."/>
            <person name="Kun R.S."/>
            <person name="Lubbers R.J."/>
            <person name="Makela M.R."/>
            <person name="Barry K."/>
            <person name="Chovatia M."/>
            <person name="Clum A."/>
            <person name="Daum C."/>
            <person name="Haridas S."/>
            <person name="He G."/>
            <person name="LaButti K."/>
            <person name="Lipzen A."/>
            <person name="Riley R."/>
            <person name="Salamov A."/>
            <person name="Simmons B.A."/>
            <person name="Magnuson J.K."/>
            <person name="Henrissat B."/>
            <person name="Mortensen U.H."/>
            <person name="Larsen T.O."/>
            <person name="Devries R.P."/>
            <person name="Grigoriev I.V."/>
            <person name="Machida M."/>
            <person name="Baker S.E."/>
            <person name="Andersen M.R."/>
            <person name="Cantor M.N."/>
            <person name="Hua S.X."/>
        </authorList>
    </citation>
    <scope>NUCLEOTIDE SEQUENCE [LARGE SCALE GENOMIC DNA]</scope>
    <source>
        <strain evidence="3 4">CBS 117616</strain>
    </source>
</reference>
<evidence type="ECO:0000313" key="4">
    <source>
        <dbReference type="Proteomes" id="UP000325395"/>
    </source>
</evidence>
<dbReference type="PANTHER" id="PTHR28094:SF1">
    <property type="entry name" value="MEIOTICALLY UP-REGULATED GENE 113 PROTEIN"/>
    <property type="match status" value="1"/>
</dbReference>
<dbReference type="SMART" id="SM00974">
    <property type="entry name" value="T5orf172"/>
    <property type="match status" value="1"/>
</dbReference>
<evidence type="ECO:0000259" key="2">
    <source>
        <dbReference type="SMART" id="SM00974"/>
    </source>
</evidence>
<feature type="compositionally biased region" description="Polar residues" evidence="1">
    <location>
        <begin position="92"/>
        <end position="103"/>
    </location>
</feature>
<evidence type="ECO:0000256" key="1">
    <source>
        <dbReference type="SAM" id="MobiDB-lite"/>
    </source>
</evidence>
<feature type="region of interest" description="Disordered" evidence="1">
    <location>
        <begin position="358"/>
        <end position="378"/>
    </location>
</feature>
<protein>
    <submittedName>
        <fullName evidence="3">T5orf172 domain-containing protein</fullName>
    </submittedName>
</protein>
<organism evidence="3 4">
    <name type="scientific">Aspergillus pseudocaelatus</name>
    <dbReference type="NCBI Taxonomy" id="1825620"/>
    <lineage>
        <taxon>Eukaryota</taxon>
        <taxon>Fungi</taxon>
        <taxon>Dikarya</taxon>
        <taxon>Ascomycota</taxon>
        <taxon>Pezizomycotina</taxon>
        <taxon>Eurotiomycetes</taxon>
        <taxon>Eurotiomycetidae</taxon>
        <taxon>Eurotiales</taxon>
        <taxon>Aspergillaceae</taxon>
        <taxon>Aspergillus</taxon>
        <taxon>Aspergillus subgen. Circumdati</taxon>
    </lineage>
</organism>
<dbReference type="InterPro" id="IPR018306">
    <property type="entry name" value="Phage_T5_Orf172_DNA-bd"/>
</dbReference>
<dbReference type="InterPro" id="IPR053006">
    <property type="entry name" value="Meiosis_regulatory"/>
</dbReference>
<keyword evidence="4" id="KW-1185">Reference proteome</keyword>
<sequence length="401" mass="45334">MSVTSFVHFDHTAFEALKGSKRCVAEVSEEGSIKRCGQRFKFGNLESFYERNQNTPRNELPLSEIAELCLCTRHHKRKPYISHAVEQWTREISGTSCPPSKNLQDADAPLTPQKRDDGRRLSTLSPDRFEVNNRHDSPKKIDKKILDILNMRKKINSETEFVYIFSAANIPNKFKIGYTTSKEGRFKQWSKCYPNLMREDEIACTDAEKVEKLVHAELDQNRQKHACEICKPTPVSHCEWFEKELDDILQIIKGWAAFVDNAYLENGEMMKPEYTSPFAGFSQDEGRWQSWIRAQLKRNQIILAATPELVEDLTDVGSSELLATPKTDFSGAYEAPPSPILLPIPGALPTVEEHVGSLPSARETAVTPKPLGGKAPKEEEERVTFFGLAKRIVSVVAGYSS</sequence>
<name>A0ABQ6X133_9EURO</name>
<gene>
    <name evidence="3" type="ORF">BDV36DRAFT_290844</name>
</gene>